<keyword evidence="1" id="KW-0812">Transmembrane</keyword>
<keyword evidence="1" id="KW-0472">Membrane</keyword>
<dbReference type="SMART" id="SM00978">
    <property type="entry name" value="Tim44"/>
    <property type="match status" value="1"/>
</dbReference>
<reference evidence="3 4" key="1">
    <citation type="submission" date="2020-06" db="EMBL/GenBank/DDBJ databases">
        <title>Schlegella sp. ID0723 isolated from air conditioner.</title>
        <authorList>
            <person name="Kim D.Y."/>
            <person name="Kim D.-U."/>
        </authorList>
    </citation>
    <scope>NUCLEOTIDE SEQUENCE [LARGE SCALE GENOMIC DNA]</scope>
    <source>
        <strain evidence="3 4">ID0723</strain>
    </source>
</reference>
<dbReference type="AlphaFoldDB" id="A0A7Y6NM78"/>
<gene>
    <name evidence="3" type="ORF">HQN59_08330</name>
</gene>
<sequence>MLKLRSALGRGVGSATASAAAARGAGRTLAESLARRTRLPRRARARDAAAPRPWKRRTLVGVAAPLLFMAGPAGAASLTGISIATTVGFALALWAMLVDSALPSMETDVIAATLGGVMVAGLGWRHAARGRRSRLLALGGASETIAERVPRAPVAAPDLAPRTSECPAGVDRAEVLAAARARFIGLQAAWDRRDVAALRELTTPPMLEELLGLLDARGEAPNRTEVLKLDVELLGIEEVGTAYLAGVEFSGLIRECAHEGAVPFRELWLLAALKDDAGVWRLARQQALL</sequence>
<dbReference type="Proteomes" id="UP000529637">
    <property type="component" value="Unassembled WGS sequence"/>
</dbReference>
<comment type="caution">
    <text evidence="3">The sequence shown here is derived from an EMBL/GenBank/DDBJ whole genome shotgun (WGS) entry which is preliminary data.</text>
</comment>
<evidence type="ECO:0000256" key="1">
    <source>
        <dbReference type="SAM" id="Phobius"/>
    </source>
</evidence>
<keyword evidence="1" id="KW-1133">Transmembrane helix</keyword>
<feature type="transmembrane region" description="Helical" evidence="1">
    <location>
        <begin position="109"/>
        <end position="127"/>
    </location>
</feature>
<dbReference type="InterPro" id="IPR007379">
    <property type="entry name" value="Tim44-like_dom"/>
</dbReference>
<dbReference type="PANTHER" id="PTHR41542">
    <property type="entry name" value="BLL5807 PROTEIN"/>
    <property type="match status" value="1"/>
</dbReference>
<dbReference type="RefSeq" id="WP_176068028.1">
    <property type="nucleotide sequence ID" value="NZ_JABWMJ010000003.1"/>
</dbReference>
<name>A0A7Y6NM78_9BURK</name>
<organism evidence="3 4">
    <name type="scientific">Piscinibacter koreensis</name>
    <dbReference type="NCBI Taxonomy" id="2742824"/>
    <lineage>
        <taxon>Bacteria</taxon>
        <taxon>Pseudomonadati</taxon>
        <taxon>Pseudomonadota</taxon>
        <taxon>Betaproteobacteria</taxon>
        <taxon>Burkholderiales</taxon>
        <taxon>Sphaerotilaceae</taxon>
        <taxon>Piscinibacter</taxon>
    </lineage>
</organism>
<accession>A0A7Y6NM78</accession>
<proteinExistence type="predicted"/>
<dbReference type="PANTHER" id="PTHR41542:SF1">
    <property type="entry name" value="BLL5807 PROTEIN"/>
    <property type="match status" value="1"/>
</dbReference>
<keyword evidence="4" id="KW-1185">Reference proteome</keyword>
<evidence type="ECO:0000313" key="4">
    <source>
        <dbReference type="Proteomes" id="UP000529637"/>
    </source>
</evidence>
<protein>
    <submittedName>
        <fullName evidence="3">Tim44 domain-containing protein</fullName>
    </submittedName>
</protein>
<evidence type="ECO:0000313" key="3">
    <source>
        <dbReference type="EMBL" id="NUZ05768.1"/>
    </source>
</evidence>
<dbReference type="EMBL" id="JABWMJ010000003">
    <property type="protein sequence ID" value="NUZ05768.1"/>
    <property type="molecule type" value="Genomic_DNA"/>
</dbReference>
<evidence type="ECO:0000259" key="2">
    <source>
        <dbReference type="SMART" id="SM00978"/>
    </source>
</evidence>
<feature type="transmembrane region" description="Helical" evidence="1">
    <location>
        <begin position="54"/>
        <end position="71"/>
    </location>
</feature>
<dbReference type="Pfam" id="PF04280">
    <property type="entry name" value="Tim44"/>
    <property type="match status" value="1"/>
</dbReference>
<feature type="domain" description="Tim44-like" evidence="2">
    <location>
        <begin position="146"/>
        <end position="287"/>
    </location>
</feature>